<dbReference type="EMBL" id="BMAW01003249">
    <property type="protein sequence ID" value="GFS82546.1"/>
    <property type="molecule type" value="Genomic_DNA"/>
</dbReference>
<dbReference type="Pfam" id="PF00018">
    <property type="entry name" value="SH3_1"/>
    <property type="match status" value="1"/>
</dbReference>
<name>A0A8X6T7T4_NEPPI</name>
<evidence type="ECO:0000259" key="4">
    <source>
        <dbReference type="PROSITE" id="PS50002"/>
    </source>
</evidence>
<evidence type="ECO:0000256" key="3">
    <source>
        <dbReference type="SAM" id="MobiDB-lite"/>
    </source>
</evidence>
<evidence type="ECO:0000313" key="5">
    <source>
        <dbReference type="EMBL" id="GFS82546.1"/>
    </source>
</evidence>
<evidence type="ECO:0000256" key="2">
    <source>
        <dbReference type="PROSITE-ProRule" id="PRU00192"/>
    </source>
</evidence>
<proteinExistence type="predicted"/>
<dbReference type="SUPFAM" id="SSF50044">
    <property type="entry name" value="SH3-domain"/>
    <property type="match status" value="1"/>
</dbReference>
<feature type="domain" description="SH3" evidence="4">
    <location>
        <begin position="53"/>
        <end position="115"/>
    </location>
</feature>
<feature type="compositionally biased region" description="Polar residues" evidence="3">
    <location>
        <begin position="18"/>
        <end position="35"/>
    </location>
</feature>
<keyword evidence="1 2" id="KW-0728">SH3 domain</keyword>
<evidence type="ECO:0000256" key="1">
    <source>
        <dbReference type="ARBA" id="ARBA00022443"/>
    </source>
</evidence>
<accession>A0A8X6T7T4</accession>
<dbReference type="PROSITE" id="PS50002">
    <property type="entry name" value="SH3"/>
    <property type="match status" value="1"/>
</dbReference>
<dbReference type="AlphaFoldDB" id="A0A8X6T7T4"/>
<dbReference type="Gene3D" id="2.30.30.40">
    <property type="entry name" value="SH3 Domains"/>
    <property type="match status" value="1"/>
</dbReference>
<gene>
    <name evidence="5" type="ORF">NPIL_570261</name>
</gene>
<dbReference type="InterPro" id="IPR036028">
    <property type="entry name" value="SH3-like_dom_sf"/>
</dbReference>
<keyword evidence="6" id="KW-1185">Reference proteome</keyword>
<organism evidence="5 6">
    <name type="scientific">Nephila pilipes</name>
    <name type="common">Giant wood spider</name>
    <name type="synonym">Nephila maculata</name>
    <dbReference type="NCBI Taxonomy" id="299642"/>
    <lineage>
        <taxon>Eukaryota</taxon>
        <taxon>Metazoa</taxon>
        <taxon>Ecdysozoa</taxon>
        <taxon>Arthropoda</taxon>
        <taxon>Chelicerata</taxon>
        <taxon>Arachnida</taxon>
        <taxon>Araneae</taxon>
        <taxon>Araneomorphae</taxon>
        <taxon>Entelegynae</taxon>
        <taxon>Araneoidea</taxon>
        <taxon>Nephilidae</taxon>
        <taxon>Nephila</taxon>
    </lineage>
</organism>
<dbReference type="InterPro" id="IPR001452">
    <property type="entry name" value="SH3_domain"/>
</dbReference>
<sequence length="116" mass="12862">MLEALVDGFLKSSEEETINQLQSQDNETQHTTSVSHHPKTDVSGKLMDFSMSPESPKVCALISYCAKSDEEISFENGDIIDIIDESEVLRNGFVVGICNGEKGKLPLFATERYPSY</sequence>
<dbReference type="Proteomes" id="UP000887013">
    <property type="component" value="Unassembled WGS sequence"/>
</dbReference>
<protein>
    <recommendedName>
        <fullName evidence="4">SH3 domain-containing protein</fullName>
    </recommendedName>
</protein>
<evidence type="ECO:0000313" key="6">
    <source>
        <dbReference type="Proteomes" id="UP000887013"/>
    </source>
</evidence>
<dbReference type="OrthoDB" id="28357at2759"/>
<comment type="caution">
    <text evidence="5">The sequence shown here is derived from an EMBL/GenBank/DDBJ whole genome shotgun (WGS) entry which is preliminary data.</text>
</comment>
<feature type="region of interest" description="Disordered" evidence="3">
    <location>
        <begin position="15"/>
        <end position="47"/>
    </location>
</feature>
<reference evidence="5" key="1">
    <citation type="submission" date="2020-08" db="EMBL/GenBank/DDBJ databases">
        <title>Multicomponent nature underlies the extraordinary mechanical properties of spider dragline silk.</title>
        <authorList>
            <person name="Kono N."/>
            <person name="Nakamura H."/>
            <person name="Mori M."/>
            <person name="Yoshida Y."/>
            <person name="Ohtoshi R."/>
            <person name="Malay A.D."/>
            <person name="Moran D.A.P."/>
            <person name="Tomita M."/>
            <person name="Numata K."/>
            <person name="Arakawa K."/>
        </authorList>
    </citation>
    <scope>NUCLEOTIDE SEQUENCE</scope>
</reference>